<proteinExistence type="predicted"/>
<evidence type="ECO:0000313" key="2">
    <source>
        <dbReference type="EMBL" id="MBN3544846.1"/>
    </source>
</evidence>
<feature type="domain" description="Bacterial bifunctional deaminase-reductase C-terminal" evidence="1">
    <location>
        <begin position="5"/>
        <end position="62"/>
    </location>
</feature>
<dbReference type="EMBL" id="JAFHKS010000042">
    <property type="protein sequence ID" value="MBN3544846.1"/>
    <property type="molecule type" value="Genomic_DNA"/>
</dbReference>
<dbReference type="SUPFAM" id="SSF53597">
    <property type="entry name" value="Dihydrofolate reductase-like"/>
    <property type="match status" value="1"/>
</dbReference>
<evidence type="ECO:0000313" key="3">
    <source>
        <dbReference type="Proteomes" id="UP001319060"/>
    </source>
</evidence>
<gene>
    <name evidence="2" type="ORF">JYA64_06050</name>
</gene>
<dbReference type="Gene3D" id="3.40.430.10">
    <property type="entry name" value="Dihydrofolate Reductase, subunit A"/>
    <property type="match status" value="1"/>
</dbReference>
<organism evidence="2 3">
    <name type="scientific">Fictibacillus barbaricus</name>
    <dbReference type="NCBI Taxonomy" id="182136"/>
    <lineage>
        <taxon>Bacteria</taxon>
        <taxon>Bacillati</taxon>
        <taxon>Bacillota</taxon>
        <taxon>Bacilli</taxon>
        <taxon>Bacillales</taxon>
        <taxon>Fictibacillaceae</taxon>
        <taxon>Fictibacillus</taxon>
    </lineage>
</organism>
<evidence type="ECO:0000259" key="1">
    <source>
        <dbReference type="Pfam" id="PF01872"/>
    </source>
</evidence>
<dbReference type="InterPro" id="IPR024072">
    <property type="entry name" value="DHFR-like_dom_sf"/>
</dbReference>
<protein>
    <submittedName>
        <fullName evidence="2">Dihydrofolate reductase family protein</fullName>
    </submittedName>
</protein>
<comment type="caution">
    <text evidence="2">The sequence shown here is derived from an EMBL/GenBank/DDBJ whole genome shotgun (WGS) entry which is preliminary data.</text>
</comment>
<sequence>MMGRISGGSVLAGSLLKAKLIDELVLKVNPVMIGEGTLLFSGLKPYFKMMDLSNIKYYNNGVIKPSYRILYS</sequence>
<keyword evidence="3" id="KW-1185">Reference proteome</keyword>
<accession>A0ABS2ZAS5</accession>
<reference evidence="2 3" key="1">
    <citation type="submission" date="2021-01" db="EMBL/GenBank/DDBJ databases">
        <title>Genome Sequencing of Type Strains.</title>
        <authorList>
            <person name="Lemaire J.F."/>
            <person name="Inderbitzin P."/>
            <person name="Collins S.B."/>
            <person name="Wespe N."/>
            <person name="Knight-Connoni V."/>
        </authorList>
    </citation>
    <scope>NUCLEOTIDE SEQUENCE [LARGE SCALE GENOMIC DNA]</scope>
    <source>
        <strain evidence="2 3">DSM 14730</strain>
    </source>
</reference>
<dbReference type="Pfam" id="PF01872">
    <property type="entry name" value="RibD_C"/>
    <property type="match status" value="1"/>
</dbReference>
<name>A0ABS2ZAS5_9BACL</name>
<dbReference type="Proteomes" id="UP001319060">
    <property type="component" value="Unassembled WGS sequence"/>
</dbReference>
<dbReference type="InterPro" id="IPR002734">
    <property type="entry name" value="RibDG_C"/>
</dbReference>